<keyword evidence="8" id="KW-1185">Reference proteome</keyword>
<dbReference type="PANTHER" id="PTHR30346:SF0">
    <property type="entry name" value="HCA OPERON TRANSCRIPTIONAL ACTIVATOR HCAR"/>
    <property type="match status" value="1"/>
</dbReference>
<keyword evidence="2" id="KW-0805">Transcription regulation</keyword>
<feature type="compositionally biased region" description="Pro residues" evidence="5">
    <location>
        <begin position="77"/>
        <end position="86"/>
    </location>
</feature>
<dbReference type="Proteomes" id="UP000276888">
    <property type="component" value="Chromosome"/>
</dbReference>
<dbReference type="Pfam" id="PF00126">
    <property type="entry name" value="HTH_1"/>
    <property type="match status" value="1"/>
</dbReference>
<protein>
    <submittedName>
        <fullName evidence="7">Hca operon transcriptional activator HcaR</fullName>
    </submittedName>
</protein>
<dbReference type="AlphaFoldDB" id="A0A3Q9IZ84"/>
<dbReference type="GO" id="GO:0003677">
    <property type="term" value="F:DNA binding"/>
    <property type="evidence" value="ECO:0007669"/>
    <property type="project" value="UniProtKB-KW"/>
</dbReference>
<dbReference type="GO" id="GO:0032993">
    <property type="term" value="C:protein-DNA complex"/>
    <property type="evidence" value="ECO:0007669"/>
    <property type="project" value="TreeGrafter"/>
</dbReference>
<dbReference type="InterPro" id="IPR000847">
    <property type="entry name" value="LysR_HTH_N"/>
</dbReference>
<keyword evidence="4" id="KW-0804">Transcription</keyword>
<keyword evidence="3" id="KW-0238">DNA-binding</keyword>
<feature type="region of interest" description="Disordered" evidence="5">
    <location>
        <begin position="76"/>
        <end position="117"/>
    </location>
</feature>
<dbReference type="PROSITE" id="PS50931">
    <property type="entry name" value="HTH_LYSR"/>
    <property type="match status" value="1"/>
</dbReference>
<dbReference type="EMBL" id="CP031423">
    <property type="protein sequence ID" value="AZS37285.1"/>
    <property type="molecule type" value="Genomic_DNA"/>
</dbReference>
<accession>A0A3Q9IZ84</accession>
<feature type="domain" description="HTH lysR-type" evidence="6">
    <location>
        <begin position="3"/>
        <end position="60"/>
    </location>
</feature>
<dbReference type="KEGG" id="mlv:CVS47_01919"/>
<sequence>MTMNTTQLARFVAAAEELHFPRAADALGIPLASLYTTLDKLEAEVGHPLLTRDGGPTRLTPAGELLLVEARARLAAAPPPVAPPKPAGGGKAKASKGKGRAPVVKGQPKPFKKRQGR</sequence>
<evidence type="ECO:0000256" key="3">
    <source>
        <dbReference type="ARBA" id="ARBA00023125"/>
    </source>
</evidence>
<proteinExistence type="inferred from homology"/>
<dbReference type="SUPFAM" id="SSF46785">
    <property type="entry name" value="Winged helix' DNA-binding domain"/>
    <property type="match status" value="1"/>
</dbReference>
<dbReference type="RefSeq" id="WP_241240100.1">
    <property type="nucleotide sequence ID" value="NZ_CP031423.1"/>
</dbReference>
<name>A0A3Q9IZ84_9MICO</name>
<evidence type="ECO:0000313" key="7">
    <source>
        <dbReference type="EMBL" id="AZS37285.1"/>
    </source>
</evidence>
<reference evidence="7 8" key="1">
    <citation type="submission" date="2018-08" db="EMBL/GenBank/DDBJ databases">
        <title>Microbacterium lemovicicum sp. nov., a bacterium isolated from a natural uranium-rich soil.</title>
        <authorList>
            <person name="ORTET P."/>
        </authorList>
    </citation>
    <scope>NUCLEOTIDE SEQUENCE [LARGE SCALE GENOMIC DNA]</scope>
    <source>
        <strain evidence="7 8">Viu22</strain>
    </source>
</reference>
<evidence type="ECO:0000256" key="2">
    <source>
        <dbReference type="ARBA" id="ARBA00023015"/>
    </source>
</evidence>
<evidence type="ECO:0000313" key="8">
    <source>
        <dbReference type="Proteomes" id="UP000276888"/>
    </source>
</evidence>
<dbReference type="Gene3D" id="1.10.10.10">
    <property type="entry name" value="Winged helix-like DNA-binding domain superfamily/Winged helix DNA-binding domain"/>
    <property type="match status" value="1"/>
</dbReference>
<evidence type="ECO:0000259" key="6">
    <source>
        <dbReference type="PROSITE" id="PS50931"/>
    </source>
</evidence>
<dbReference type="InterPro" id="IPR036390">
    <property type="entry name" value="WH_DNA-bd_sf"/>
</dbReference>
<comment type="similarity">
    <text evidence="1">Belongs to the LysR transcriptional regulatory family.</text>
</comment>
<organism evidence="7 8">
    <name type="scientific">Microbacterium lemovicicum</name>
    <dbReference type="NCBI Taxonomy" id="1072463"/>
    <lineage>
        <taxon>Bacteria</taxon>
        <taxon>Bacillati</taxon>
        <taxon>Actinomycetota</taxon>
        <taxon>Actinomycetes</taxon>
        <taxon>Micrococcales</taxon>
        <taxon>Microbacteriaceae</taxon>
        <taxon>Microbacterium</taxon>
    </lineage>
</organism>
<dbReference type="InterPro" id="IPR036388">
    <property type="entry name" value="WH-like_DNA-bd_sf"/>
</dbReference>
<evidence type="ECO:0000256" key="4">
    <source>
        <dbReference type="ARBA" id="ARBA00023163"/>
    </source>
</evidence>
<dbReference type="GO" id="GO:0003700">
    <property type="term" value="F:DNA-binding transcription factor activity"/>
    <property type="evidence" value="ECO:0007669"/>
    <property type="project" value="InterPro"/>
</dbReference>
<dbReference type="PANTHER" id="PTHR30346">
    <property type="entry name" value="TRANSCRIPTIONAL DUAL REGULATOR HCAR-RELATED"/>
    <property type="match status" value="1"/>
</dbReference>
<gene>
    <name evidence="7" type="primary">hcaR_1</name>
    <name evidence="7" type="ORF">CVS47_01919</name>
</gene>
<evidence type="ECO:0000256" key="1">
    <source>
        <dbReference type="ARBA" id="ARBA00009437"/>
    </source>
</evidence>
<evidence type="ECO:0000256" key="5">
    <source>
        <dbReference type="SAM" id="MobiDB-lite"/>
    </source>
</evidence>